<dbReference type="EMBL" id="FPHG01000031">
    <property type="protein sequence ID" value="SFV56606.1"/>
    <property type="molecule type" value="Genomic_DNA"/>
</dbReference>
<proteinExistence type="predicted"/>
<evidence type="ECO:0000313" key="1">
    <source>
        <dbReference type="EMBL" id="SFV56606.1"/>
    </source>
</evidence>
<gene>
    <name evidence="1" type="ORF">MNB_SV-9-424</name>
</gene>
<dbReference type="GO" id="GO:0016020">
    <property type="term" value="C:membrane"/>
    <property type="evidence" value="ECO:0007669"/>
    <property type="project" value="InterPro"/>
</dbReference>
<accession>A0A1W1BSW2</accession>
<dbReference type="PANTHER" id="PTHR37316">
    <property type="entry name" value="TEICHOIC ACID GLYCEROL-PHOSPHATE PRIMASE"/>
    <property type="match status" value="1"/>
</dbReference>
<name>A0A1W1BSW2_9ZZZZ</name>
<dbReference type="SUPFAM" id="SSF53756">
    <property type="entry name" value="UDP-Glycosyltransferase/glycogen phosphorylase"/>
    <property type="match status" value="1"/>
</dbReference>
<dbReference type="Pfam" id="PF04464">
    <property type="entry name" value="Glyphos_transf"/>
    <property type="match status" value="1"/>
</dbReference>
<dbReference type="InterPro" id="IPR043148">
    <property type="entry name" value="TagF_C"/>
</dbReference>
<dbReference type="InterPro" id="IPR007554">
    <property type="entry name" value="Glycerophosphate_synth"/>
</dbReference>
<reference evidence="1" key="1">
    <citation type="submission" date="2016-10" db="EMBL/GenBank/DDBJ databases">
        <authorList>
            <person name="de Groot N.N."/>
        </authorList>
    </citation>
    <scope>NUCLEOTIDE SEQUENCE</scope>
</reference>
<dbReference type="GO" id="GO:0047355">
    <property type="term" value="F:CDP-glycerol glycerophosphotransferase activity"/>
    <property type="evidence" value="ECO:0007669"/>
    <property type="project" value="InterPro"/>
</dbReference>
<sequence>MQKLIYVINAYIALIIYIFSKSKKNIWLIGGHNGMLYTDNSKVFYEYILDEHKEINIYWIIDKKSSINTQIRGEKIIKGSIKNYLYFYNSQVNLFSDTFNSDIAPLAFILPCIRAIYFKRYKVFLNHGRIAFNKVPTFSYLVQKIKDSIYKSYDLATASTKLEKLAMVGNGIKEGNIEITGSARDDKLYNIKTKEQSILISPSWRGWLYENHSLKDTQYFDNYTKLLSDKKLNSYLKKNNIQIYFYLHHMFHKFYDEFKEYDNNQIKILEKDSELSQYIKTSNLLITDYSSVCADFYYLKKPVIFFQFDKDEYSKKIGSYINLKNDKFGEIGYNSSDIIDILIKTIERDYIISPSQENGEKFFINFIDKDNCKRIYNTIKERKGIQ</sequence>
<dbReference type="AlphaFoldDB" id="A0A1W1BSW2"/>
<dbReference type="PANTHER" id="PTHR37316:SF3">
    <property type="entry name" value="TEICHOIC ACID GLYCEROL-PHOSPHATE TRANSFERASE"/>
    <property type="match status" value="1"/>
</dbReference>
<dbReference type="Gene3D" id="3.40.50.12580">
    <property type="match status" value="1"/>
</dbReference>
<protein>
    <submittedName>
        <fullName evidence="1">Minor teichoic acid biosynthesis protein GgaB</fullName>
    </submittedName>
</protein>
<organism evidence="1">
    <name type="scientific">hydrothermal vent metagenome</name>
    <dbReference type="NCBI Taxonomy" id="652676"/>
    <lineage>
        <taxon>unclassified sequences</taxon>
        <taxon>metagenomes</taxon>
        <taxon>ecological metagenomes</taxon>
    </lineage>
</organism>
<dbReference type="InterPro" id="IPR051612">
    <property type="entry name" value="Teichoic_Acid_Biosynth"/>
</dbReference>